<proteinExistence type="predicted"/>
<evidence type="ECO:0000256" key="1">
    <source>
        <dbReference type="SAM" id="MobiDB-lite"/>
    </source>
</evidence>
<dbReference type="AlphaFoldDB" id="A0A8X6TQI8"/>
<sequence length="150" mass="17071">MANVTLNILCWDKFFRQGRKRVKMFSSCLYNSVSILQQSMPSSGETREYKSKLCLIISIYLWSLGSKWSSNQVRGGEETYTGRQHREGREEDETDPVYDDGRVFPLCYDVVDPVLSLHAASDVAQFSKDGSQLSVEAPPDGSRRRLVIRP</sequence>
<dbReference type="EMBL" id="BMAW01108900">
    <property type="protein sequence ID" value="GFT36056.1"/>
    <property type="molecule type" value="Genomic_DNA"/>
</dbReference>
<dbReference type="EMBL" id="BMAW01032864">
    <property type="protein sequence ID" value="GFU27511.1"/>
    <property type="molecule type" value="Genomic_DNA"/>
</dbReference>
<keyword evidence="4" id="KW-1185">Reference proteome</keyword>
<organism evidence="2 4">
    <name type="scientific">Nephila pilipes</name>
    <name type="common">Giant wood spider</name>
    <name type="synonym">Nephila maculata</name>
    <dbReference type="NCBI Taxonomy" id="299642"/>
    <lineage>
        <taxon>Eukaryota</taxon>
        <taxon>Metazoa</taxon>
        <taxon>Ecdysozoa</taxon>
        <taxon>Arthropoda</taxon>
        <taxon>Chelicerata</taxon>
        <taxon>Arachnida</taxon>
        <taxon>Araneae</taxon>
        <taxon>Araneomorphae</taxon>
        <taxon>Entelegynae</taxon>
        <taxon>Araneoidea</taxon>
        <taxon>Nephilidae</taxon>
        <taxon>Nephila</taxon>
    </lineage>
</organism>
<evidence type="ECO:0000313" key="2">
    <source>
        <dbReference type="EMBL" id="GFT36056.1"/>
    </source>
</evidence>
<evidence type="ECO:0000313" key="3">
    <source>
        <dbReference type="EMBL" id="GFU27511.1"/>
    </source>
</evidence>
<comment type="caution">
    <text evidence="2">The sequence shown here is derived from an EMBL/GenBank/DDBJ whole genome shotgun (WGS) entry which is preliminary data.</text>
</comment>
<protein>
    <submittedName>
        <fullName evidence="2">Uncharacterized protein</fullName>
    </submittedName>
</protein>
<evidence type="ECO:0000313" key="4">
    <source>
        <dbReference type="Proteomes" id="UP000887013"/>
    </source>
</evidence>
<feature type="region of interest" description="Disordered" evidence="1">
    <location>
        <begin position="71"/>
        <end position="97"/>
    </location>
</feature>
<name>A0A8X6TQI8_NEPPI</name>
<gene>
    <name evidence="3" type="ORF">NPIL_119721</name>
    <name evidence="2" type="ORF">NPIL_178111</name>
</gene>
<dbReference type="Proteomes" id="UP000887013">
    <property type="component" value="Unassembled WGS sequence"/>
</dbReference>
<feature type="region of interest" description="Disordered" evidence="1">
    <location>
        <begin position="131"/>
        <end position="150"/>
    </location>
</feature>
<reference evidence="2" key="1">
    <citation type="submission" date="2020-08" db="EMBL/GenBank/DDBJ databases">
        <title>Multicomponent nature underlies the extraordinary mechanical properties of spider dragline silk.</title>
        <authorList>
            <person name="Kono N."/>
            <person name="Nakamura H."/>
            <person name="Mori M."/>
            <person name="Yoshida Y."/>
            <person name="Ohtoshi R."/>
            <person name="Malay A.D."/>
            <person name="Moran D.A.P."/>
            <person name="Tomita M."/>
            <person name="Numata K."/>
            <person name="Arakawa K."/>
        </authorList>
    </citation>
    <scope>NUCLEOTIDE SEQUENCE</scope>
</reference>
<accession>A0A8X6TQI8</accession>